<organism evidence="1 2">
    <name type="scientific">candidate division WWE3 bacterium RIFOXYA2_FULL_46_9</name>
    <dbReference type="NCBI Taxonomy" id="1802636"/>
    <lineage>
        <taxon>Bacteria</taxon>
        <taxon>Katanobacteria</taxon>
    </lineage>
</organism>
<dbReference type="Proteomes" id="UP000176614">
    <property type="component" value="Unassembled WGS sequence"/>
</dbReference>
<comment type="caution">
    <text evidence="1">The sequence shown here is derived from an EMBL/GenBank/DDBJ whole genome shotgun (WGS) entry which is preliminary data.</text>
</comment>
<name>A0A1F4W160_UNCKA</name>
<evidence type="ECO:0008006" key="3">
    <source>
        <dbReference type="Google" id="ProtNLM"/>
    </source>
</evidence>
<dbReference type="Pfam" id="PF08780">
    <property type="entry name" value="NTase_sub_bind"/>
    <property type="match status" value="1"/>
</dbReference>
<accession>A0A1F4W160</accession>
<dbReference type="EMBL" id="MEVT01000010">
    <property type="protein sequence ID" value="OGC63008.1"/>
    <property type="molecule type" value="Genomic_DNA"/>
</dbReference>
<evidence type="ECO:0000313" key="1">
    <source>
        <dbReference type="EMBL" id="OGC63008.1"/>
    </source>
</evidence>
<dbReference type="InterPro" id="IPR010235">
    <property type="entry name" value="HepT"/>
</dbReference>
<dbReference type="NCBIfam" id="TIGR01987">
    <property type="entry name" value="HI0074"/>
    <property type="match status" value="1"/>
</dbReference>
<sequence>MAPLDLSALKSALGQLEDGLRAAAAERESEIIRDGVIQRFEYSHELALKFIKRVLEHRHGDPVDTMGYNDLLRTAAERGYIKNVEQWFAYRKARNQTSHTYDANVAAGVFMSASPFLADARFLLDRLEERTD</sequence>
<protein>
    <recommendedName>
        <fullName evidence="3">Nucleotidyltransferase</fullName>
    </recommendedName>
</protein>
<dbReference type="Gene3D" id="1.20.120.330">
    <property type="entry name" value="Nucleotidyltransferases domain 2"/>
    <property type="match status" value="1"/>
</dbReference>
<evidence type="ECO:0000313" key="2">
    <source>
        <dbReference type="Proteomes" id="UP000176614"/>
    </source>
</evidence>
<gene>
    <name evidence="1" type="ORF">A2264_01855</name>
</gene>
<dbReference type="SUPFAM" id="SSF81593">
    <property type="entry name" value="Nucleotidyltransferase substrate binding subunit/domain"/>
    <property type="match status" value="1"/>
</dbReference>
<dbReference type="AlphaFoldDB" id="A0A1F4W160"/>
<proteinExistence type="predicted"/>
<reference evidence="1 2" key="1">
    <citation type="journal article" date="2016" name="Nat. Commun.">
        <title>Thousands of microbial genomes shed light on interconnected biogeochemical processes in an aquifer system.</title>
        <authorList>
            <person name="Anantharaman K."/>
            <person name="Brown C.T."/>
            <person name="Hug L.A."/>
            <person name="Sharon I."/>
            <person name="Castelle C.J."/>
            <person name="Probst A.J."/>
            <person name="Thomas B.C."/>
            <person name="Singh A."/>
            <person name="Wilkins M.J."/>
            <person name="Karaoz U."/>
            <person name="Brodie E.L."/>
            <person name="Williams K.H."/>
            <person name="Hubbard S.S."/>
            <person name="Banfield J.F."/>
        </authorList>
    </citation>
    <scope>NUCLEOTIDE SEQUENCE [LARGE SCALE GENOMIC DNA]</scope>
</reference>